<keyword evidence="3" id="KW-1185">Reference proteome</keyword>
<feature type="compositionally biased region" description="Basic and acidic residues" evidence="1">
    <location>
        <begin position="25"/>
        <end position="40"/>
    </location>
</feature>
<accession>A0ABT7ABY7</accession>
<name>A0ABT7ABY7_9ACTN</name>
<proteinExistence type="predicted"/>
<organism evidence="2 3">
    <name type="scientific">Streptomyces iconiensis</name>
    <dbReference type="NCBI Taxonomy" id="1384038"/>
    <lineage>
        <taxon>Bacteria</taxon>
        <taxon>Bacillati</taxon>
        <taxon>Actinomycetota</taxon>
        <taxon>Actinomycetes</taxon>
        <taxon>Kitasatosporales</taxon>
        <taxon>Streptomycetaceae</taxon>
        <taxon>Streptomyces</taxon>
    </lineage>
</organism>
<evidence type="ECO:0000313" key="2">
    <source>
        <dbReference type="EMBL" id="MDJ1138534.1"/>
    </source>
</evidence>
<reference evidence="2 3" key="1">
    <citation type="submission" date="2023-05" db="EMBL/GenBank/DDBJ databases">
        <title>Streptantibioticus silvisoli sp. nov., acidotolerant actinomycetes 1 from pine litter.</title>
        <authorList>
            <person name="Swiecimska M."/>
            <person name="Golinska P."/>
            <person name="Sangal V."/>
            <person name="Wachnowicz B."/>
            <person name="Goodfellow M."/>
        </authorList>
    </citation>
    <scope>NUCLEOTIDE SEQUENCE [LARGE SCALE GENOMIC DNA]</scope>
    <source>
        <strain evidence="2 3">DSM 42109</strain>
    </source>
</reference>
<feature type="region of interest" description="Disordered" evidence="1">
    <location>
        <begin position="1"/>
        <end position="20"/>
    </location>
</feature>
<comment type="caution">
    <text evidence="2">The sequence shown here is derived from an EMBL/GenBank/DDBJ whole genome shotgun (WGS) entry which is preliminary data.</text>
</comment>
<dbReference type="EMBL" id="JANCPR020000097">
    <property type="protein sequence ID" value="MDJ1138534.1"/>
    <property type="molecule type" value="Genomic_DNA"/>
</dbReference>
<dbReference type="Proteomes" id="UP001214441">
    <property type="component" value="Unassembled WGS sequence"/>
</dbReference>
<evidence type="ECO:0000313" key="3">
    <source>
        <dbReference type="Proteomes" id="UP001214441"/>
    </source>
</evidence>
<evidence type="ECO:0000256" key="1">
    <source>
        <dbReference type="SAM" id="MobiDB-lite"/>
    </source>
</evidence>
<dbReference type="RefSeq" id="WP_274046936.1">
    <property type="nucleotide sequence ID" value="NZ_JANCPR020000097.1"/>
</dbReference>
<feature type="region of interest" description="Disordered" evidence="1">
    <location>
        <begin position="25"/>
        <end position="46"/>
    </location>
</feature>
<gene>
    <name evidence="2" type="ORF">NMN56_042580</name>
</gene>
<protein>
    <submittedName>
        <fullName evidence="2">Uncharacterized protein</fullName>
    </submittedName>
</protein>
<sequence length="46" mass="5147">MNNPSRLPAALRPVALNEQERKDLARQVAEANRRSEDNARMKGGQS</sequence>